<dbReference type="Proteomes" id="UP001295469">
    <property type="component" value="Chromosome C09"/>
</dbReference>
<name>A0A816J1N5_BRANA</name>
<protein>
    <submittedName>
        <fullName evidence="1">(rape) hypothetical protein</fullName>
    </submittedName>
</protein>
<dbReference type="EMBL" id="HG994373">
    <property type="protein sequence ID" value="CAF1761327.1"/>
    <property type="molecule type" value="Genomic_DNA"/>
</dbReference>
<evidence type="ECO:0000313" key="1">
    <source>
        <dbReference type="EMBL" id="CAF1761327.1"/>
    </source>
</evidence>
<proteinExistence type="predicted"/>
<dbReference type="AlphaFoldDB" id="A0A816J1N5"/>
<gene>
    <name evidence="1" type="ORF">DARMORV10_C09P46020.1</name>
</gene>
<sequence>MEEILTLEHVEIGFSYHLNIKWKMKLLFGFLHFAERDSPLDGSISSFSVLFSSFILPSSGAPRLSASVVNVAL</sequence>
<reference evidence="1" key="1">
    <citation type="submission" date="2021-01" db="EMBL/GenBank/DDBJ databases">
        <authorList>
            <consortium name="Genoscope - CEA"/>
            <person name="William W."/>
        </authorList>
    </citation>
    <scope>NUCLEOTIDE SEQUENCE</scope>
</reference>
<organism evidence="1">
    <name type="scientific">Brassica napus</name>
    <name type="common">Rape</name>
    <dbReference type="NCBI Taxonomy" id="3708"/>
    <lineage>
        <taxon>Eukaryota</taxon>
        <taxon>Viridiplantae</taxon>
        <taxon>Streptophyta</taxon>
        <taxon>Embryophyta</taxon>
        <taxon>Tracheophyta</taxon>
        <taxon>Spermatophyta</taxon>
        <taxon>Magnoliopsida</taxon>
        <taxon>eudicotyledons</taxon>
        <taxon>Gunneridae</taxon>
        <taxon>Pentapetalae</taxon>
        <taxon>rosids</taxon>
        <taxon>malvids</taxon>
        <taxon>Brassicales</taxon>
        <taxon>Brassicaceae</taxon>
        <taxon>Brassiceae</taxon>
        <taxon>Brassica</taxon>
    </lineage>
</organism>
<accession>A0A816J1N5</accession>